<protein>
    <submittedName>
        <fullName evidence="2">Uncharacterized protein</fullName>
    </submittedName>
</protein>
<gene>
    <name evidence="2" type="ORF">TBRA_LOCUS2071</name>
</gene>
<keyword evidence="3" id="KW-1185">Reference proteome</keyword>
<feature type="region of interest" description="Disordered" evidence="1">
    <location>
        <begin position="185"/>
        <end position="206"/>
    </location>
</feature>
<dbReference type="EMBL" id="CADCXV010000413">
    <property type="protein sequence ID" value="CAB0030055.1"/>
    <property type="molecule type" value="Genomic_DNA"/>
</dbReference>
<reference evidence="2 3" key="1">
    <citation type="submission" date="2020-02" db="EMBL/GenBank/DDBJ databases">
        <authorList>
            <person name="Ferguson B K."/>
        </authorList>
    </citation>
    <scope>NUCLEOTIDE SEQUENCE [LARGE SCALE GENOMIC DNA]</scope>
</reference>
<feature type="region of interest" description="Disordered" evidence="1">
    <location>
        <begin position="1"/>
        <end position="25"/>
    </location>
</feature>
<accession>A0A6H5HXZ6</accession>
<feature type="compositionally biased region" description="Polar residues" evidence="1">
    <location>
        <begin position="185"/>
        <end position="197"/>
    </location>
</feature>
<proteinExistence type="predicted"/>
<evidence type="ECO:0000313" key="3">
    <source>
        <dbReference type="Proteomes" id="UP000479190"/>
    </source>
</evidence>
<evidence type="ECO:0000256" key="1">
    <source>
        <dbReference type="SAM" id="MobiDB-lite"/>
    </source>
</evidence>
<dbReference type="AlphaFoldDB" id="A0A6H5HXZ6"/>
<sequence>MAAQALVKGARESLQRRASRTRRKPFAKMADDERRHALMLNGNDDQAERATMTQRNVCFERHKMADSMSQYAKNGTTAKDARRYEVDWWQLLQEEHQRREIACLRILNVPMRTCAASFATLPHEKIEEKFSGKSEILRVNYWSRAVYLSKSCVRISIAMSGISQDIVQGAGDTCNAAIDPSLGDSNPTATVESSSSPAVRYSAYNE</sequence>
<evidence type="ECO:0000313" key="2">
    <source>
        <dbReference type="EMBL" id="CAB0030055.1"/>
    </source>
</evidence>
<dbReference type="Proteomes" id="UP000479190">
    <property type="component" value="Unassembled WGS sequence"/>
</dbReference>
<organism evidence="2 3">
    <name type="scientific">Trichogramma brassicae</name>
    <dbReference type="NCBI Taxonomy" id="86971"/>
    <lineage>
        <taxon>Eukaryota</taxon>
        <taxon>Metazoa</taxon>
        <taxon>Ecdysozoa</taxon>
        <taxon>Arthropoda</taxon>
        <taxon>Hexapoda</taxon>
        <taxon>Insecta</taxon>
        <taxon>Pterygota</taxon>
        <taxon>Neoptera</taxon>
        <taxon>Endopterygota</taxon>
        <taxon>Hymenoptera</taxon>
        <taxon>Apocrita</taxon>
        <taxon>Proctotrupomorpha</taxon>
        <taxon>Chalcidoidea</taxon>
        <taxon>Trichogrammatidae</taxon>
        <taxon>Trichogramma</taxon>
    </lineage>
</organism>
<name>A0A6H5HXZ6_9HYME</name>